<dbReference type="Proteomes" id="UP000034752">
    <property type="component" value="Unassembled WGS sequence"/>
</dbReference>
<organism evidence="3 4">
    <name type="scientific">candidate division Kazan bacterium GW2011_GWA1_44_22</name>
    <dbReference type="NCBI Taxonomy" id="1620410"/>
    <lineage>
        <taxon>Bacteria</taxon>
        <taxon>Bacteria division Kazan-3B-28</taxon>
    </lineage>
</organism>
<dbReference type="EMBL" id="LCIJ01000002">
    <property type="protein sequence ID" value="KKT53169.1"/>
    <property type="molecule type" value="Genomic_DNA"/>
</dbReference>
<keyword evidence="1" id="KW-1133">Transmembrane helix</keyword>
<keyword evidence="1" id="KW-0812">Transmembrane</keyword>
<dbReference type="InterPro" id="IPR013229">
    <property type="entry name" value="PEGA"/>
</dbReference>
<accession>A0A0G1KZ75</accession>
<gene>
    <name evidence="3" type="ORF">VE96_C0002G0013</name>
</gene>
<dbReference type="PATRIC" id="fig|1620410.3.peg.37"/>
<dbReference type="AlphaFoldDB" id="A0A0G1KZ75"/>
<dbReference type="Pfam" id="PF08308">
    <property type="entry name" value="PEGA"/>
    <property type="match status" value="1"/>
</dbReference>
<evidence type="ECO:0000256" key="1">
    <source>
        <dbReference type="SAM" id="Phobius"/>
    </source>
</evidence>
<evidence type="ECO:0000313" key="4">
    <source>
        <dbReference type="Proteomes" id="UP000034752"/>
    </source>
</evidence>
<evidence type="ECO:0000259" key="2">
    <source>
        <dbReference type="Pfam" id="PF08308"/>
    </source>
</evidence>
<dbReference type="SUPFAM" id="SSF82171">
    <property type="entry name" value="DPP6 N-terminal domain-like"/>
    <property type="match status" value="1"/>
</dbReference>
<evidence type="ECO:0000313" key="3">
    <source>
        <dbReference type="EMBL" id="KKT53169.1"/>
    </source>
</evidence>
<comment type="caution">
    <text evidence="3">The sequence shown here is derived from an EMBL/GenBank/DDBJ whole genome shotgun (WGS) entry which is preliminary data.</text>
</comment>
<protein>
    <recommendedName>
        <fullName evidence="2">PEGA domain-containing protein</fullName>
    </recommendedName>
</protein>
<reference evidence="3 4" key="1">
    <citation type="journal article" date="2015" name="Nature">
        <title>rRNA introns, odd ribosomes, and small enigmatic genomes across a large radiation of phyla.</title>
        <authorList>
            <person name="Brown C.T."/>
            <person name="Hug L.A."/>
            <person name="Thomas B.C."/>
            <person name="Sharon I."/>
            <person name="Castelle C.J."/>
            <person name="Singh A."/>
            <person name="Wilkins M.J."/>
            <person name="Williams K.H."/>
            <person name="Banfield J.F."/>
        </authorList>
    </citation>
    <scope>NUCLEOTIDE SEQUENCE [LARGE SCALE GENOMIC DNA]</scope>
</reference>
<feature type="transmembrane region" description="Helical" evidence="1">
    <location>
        <begin position="6"/>
        <end position="29"/>
    </location>
</feature>
<proteinExistence type="predicted"/>
<keyword evidence="1" id="KW-0472">Membrane</keyword>
<feature type="domain" description="PEGA" evidence="2">
    <location>
        <begin position="46"/>
        <end position="102"/>
    </location>
</feature>
<sequence>MKPIRLVILGYVLAVFVFIVVASYALLYAMGYKIDWQNLNFKKTGFILIESYPRGAEIKLAGKAIDKSTPTTIKRLLPGDYLLELNKSNYRPWQGNLLVESGLVTEKRNVLLTSANLQPTTLIENAVDKIVGTPDNSKIVGGTKQEIWLWDINNKTTSVLANAGLIRQHIKGTNATDIANGQLSPINFSPDSQLLLFQSTGRYNQYFLVINVRSGIIKLVATGRQLTKWQWLSNTELVNWQLGKLNLIDIVANKTIVTIPNVVDMGIFDNNIYAAVAANKIVSLVKINRGNNINETIAVLPTGEAYTFGKVDNNWLCTVTNKQTTALWLSERTNNELTWSRLADGITPSVLWDDTYLIYQQNNQVVARAWEKLEDVPKIILDNQRNIKLIHFSYDTVLYLSGNKLTSIDLTGMNNYALINLTEPGDLIITDSQISKLTYIDAKTHQLTEVTLRDKTNLFF</sequence>
<name>A0A0G1KZ75_UNCK3</name>